<evidence type="ECO:0000313" key="2">
    <source>
        <dbReference type="EMBL" id="RQW93616.1"/>
    </source>
</evidence>
<evidence type="ECO:0000256" key="1">
    <source>
        <dbReference type="SAM" id="MobiDB-lite"/>
    </source>
</evidence>
<reference evidence="2 3" key="1">
    <citation type="submission" date="2018-05" db="EMBL/GenBank/DDBJ databases">
        <title>Micromonospora from Atacama Desert.</title>
        <authorList>
            <person name="Carro L."/>
            <person name="Goodfellow M."/>
            <person name="Klenk H.-P."/>
        </authorList>
    </citation>
    <scope>NUCLEOTIDE SEQUENCE [LARGE SCALE GENOMIC DNA]</scope>
    <source>
        <strain evidence="2 3">LB39</strain>
    </source>
</reference>
<dbReference type="EMBL" id="QGSZ01000403">
    <property type="protein sequence ID" value="RQW93616.1"/>
    <property type="molecule type" value="Genomic_DNA"/>
</dbReference>
<evidence type="ECO:0000313" key="3">
    <source>
        <dbReference type="Proteomes" id="UP000282312"/>
    </source>
</evidence>
<organism evidence="2 3">
    <name type="scientific">Micromonospora inaquosa</name>
    <dbReference type="NCBI Taxonomy" id="2203716"/>
    <lineage>
        <taxon>Bacteria</taxon>
        <taxon>Bacillati</taxon>
        <taxon>Actinomycetota</taxon>
        <taxon>Actinomycetes</taxon>
        <taxon>Micromonosporales</taxon>
        <taxon>Micromonosporaceae</taxon>
        <taxon>Micromonospora</taxon>
    </lineage>
</organism>
<keyword evidence="3" id="KW-1185">Reference proteome</keyword>
<accession>A0A3N9WID5</accession>
<dbReference type="Proteomes" id="UP000282312">
    <property type="component" value="Unassembled WGS sequence"/>
</dbReference>
<gene>
    <name evidence="2" type="ORF">DLJ59_35940</name>
</gene>
<name>A0A3N9WID5_9ACTN</name>
<dbReference type="AlphaFoldDB" id="A0A3N9WID5"/>
<proteinExistence type="predicted"/>
<feature type="region of interest" description="Disordered" evidence="1">
    <location>
        <begin position="37"/>
        <end position="63"/>
    </location>
</feature>
<protein>
    <submittedName>
        <fullName evidence="2">Uncharacterized protein</fullName>
    </submittedName>
</protein>
<dbReference type="OrthoDB" id="3356877at2"/>
<dbReference type="RefSeq" id="WP_124778551.1">
    <property type="nucleotide sequence ID" value="NZ_QGSZ01000403.1"/>
</dbReference>
<comment type="caution">
    <text evidence="2">The sequence shown here is derived from an EMBL/GenBank/DDBJ whole genome shotgun (WGS) entry which is preliminary data.</text>
</comment>
<sequence length="63" mass="6932">MAAVLHALGHCASAGALPTDTMAIHRHAHPARPTIERMEDQEGQLSLLNQRCVEQRHHHPPQG</sequence>